<dbReference type="Proteomes" id="UP000057737">
    <property type="component" value="Unassembled WGS sequence"/>
</dbReference>
<accession>A0A125Q8I2</accession>
<evidence type="ECO:0000313" key="4">
    <source>
        <dbReference type="Proteomes" id="UP000057737"/>
    </source>
</evidence>
<organism evidence="3 4">
    <name type="scientific">Bradyrhizobium macuxiense</name>
    <dbReference type="NCBI Taxonomy" id="1755647"/>
    <lineage>
        <taxon>Bacteria</taxon>
        <taxon>Pseudomonadati</taxon>
        <taxon>Pseudomonadota</taxon>
        <taxon>Alphaproteobacteria</taxon>
        <taxon>Hyphomicrobiales</taxon>
        <taxon>Nitrobacteraceae</taxon>
        <taxon>Bradyrhizobium</taxon>
    </lineage>
</organism>
<gene>
    <name evidence="3" type="ORF">AS156_00725</name>
</gene>
<comment type="caution">
    <text evidence="3">The sequence shown here is derived from an EMBL/GenBank/DDBJ whole genome shotgun (WGS) entry which is preliminary data.</text>
</comment>
<dbReference type="EMBL" id="LNCU01000072">
    <property type="protein sequence ID" value="KWV54287.1"/>
    <property type="molecule type" value="Genomic_DNA"/>
</dbReference>
<dbReference type="OrthoDB" id="8255413at2"/>
<sequence>MRKTCFAIIAALLPAAAFAQQGTGRGLQTPPDAWKTLPSKKTTRSNPCASFGPGFVKVEGSDTCVKLGGSISVGAGTSTGR</sequence>
<keyword evidence="4" id="KW-1185">Reference proteome</keyword>
<evidence type="ECO:0000256" key="2">
    <source>
        <dbReference type="SAM" id="SignalP"/>
    </source>
</evidence>
<evidence type="ECO:0000313" key="3">
    <source>
        <dbReference type="EMBL" id="KWV54287.1"/>
    </source>
</evidence>
<protein>
    <recommendedName>
        <fullName evidence="5">Porin</fullName>
    </recommendedName>
</protein>
<dbReference type="AlphaFoldDB" id="A0A125Q8I2"/>
<keyword evidence="2" id="KW-0732">Signal</keyword>
<feature type="region of interest" description="Disordered" evidence="1">
    <location>
        <begin position="21"/>
        <end position="45"/>
    </location>
</feature>
<dbReference type="RefSeq" id="WP_066508112.1">
    <property type="nucleotide sequence ID" value="NZ_LNCU01000072.1"/>
</dbReference>
<feature type="chain" id="PRO_5007179001" description="Porin" evidence="2">
    <location>
        <begin position="20"/>
        <end position="81"/>
    </location>
</feature>
<name>A0A125Q8I2_9BRAD</name>
<reference evidence="3 4" key="1">
    <citation type="submission" date="2015-11" db="EMBL/GenBank/DDBJ databases">
        <title>Draft Genome Sequence of the Strain BR 10303 (Bradyrhizobium sp.) isolated from nodules of Centrolobium paraense.</title>
        <authorList>
            <person name="Zelli J.E."/>
            <person name="Simoes-Araujo J.L."/>
            <person name="Barauna A.C."/>
            <person name="Silva K."/>
        </authorList>
    </citation>
    <scope>NUCLEOTIDE SEQUENCE [LARGE SCALE GENOMIC DNA]</scope>
    <source>
        <strain evidence="3 4">BR 10303</strain>
    </source>
</reference>
<evidence type="ECO:0008006" key="5">
    <source>
        <dbReference type="Google" id="ProtNLM"/>
    </source>
</evidence>
<evidence type="ECO:0000256" key="1">
    <source>
        <dbReference type="SAM" id="MobiDB-lite"/>
    </source>
</evidence>
<proteinExistence type="predicted"/>
<feature type="signal peptide" evidence="2">
    <location>
        <begin position="1"/>
        <end position="19"/>
    </location>
</feature>